<gene>
    <name evidence="1" type="ORF">ERICV_01607</name>
</gene>
<dbReference type="EMBL" id="CP019717">
    <property type="protein sequence ID" value="QHZ50765.1"/>
    <property type="molecule type" value="Genomic_DNA"/>
</dbReference>
<protein>
    <recommendedName>
        <fullName evidence="3">Z-ring formation inhibitor MciZ</fullName>
    </recommendedName>
</protein>
<organism evidence="1 2">
    <name type="scientific">Paenibacillus larvae subsp. larvae</name>
    <dbReference type="NCBI Taxonomy" id="147375"/>
    <lineage>
        <taxon>Bacteria</taxon>
        <taxon>Bacillati</taxon>
        <taxon>Bacillota</taxon>
        <taxon>Bacilli</taxon>
        <taxon>Bacillales</taxon>
        <taxon>Paenibacillaceae</taxon>
        <taxon>Paenibacillus</taxon>
    </lineage>
</organism>
<dbReference type="AlphaFoldDB" id="A0A6C0QPT0"/>
<dbReference type="InterPro" id="IPR025177">
    <property type="entry name" value="MciZ"/>
</dbReference>
<dbReference type="RefSeq" id="WP_155116342.1">
    <property type="nucleotide sequence ID" value="NZ_CP019651.1"/>
</dbReference>
<name>A0A6C0QPT0_9BACL</name>
<dbReference type="Proteomes" id="UP000464330">
    <property type="component" value="Chromosome"/>
</dbReference>
<sequence length="58" mass="7007">MNRHMTDNQFCLIGKGWEVREYWKQAARENPGMTMEQFLQRKRKGLIRRIKSNLSPVK</sequence>
<evidence type="ECO:0000313" key="1">
    <source>
        <dbReference type="EMBL" id="QHZ50765.1"/>
    </source>
</evidence>
<proteinExistence type="predicted"/>
<evidence type="ECO:0000313" key="2">
    <source>
        <dbReference type="Proteomes" id="UP000464330"/>
    </source>
</evidence>
<dbReference type="Pfam" id="PF13072">
    <property type="entry name" value="MciZ"/>
    <property type="match status" value="1"/>
</dbReference>
<accession>A0A6C0QPT0</accession>
<evidence type="ECO:0008006" key="3">
    <source>
        <dbReference type="Google" id="ProtNLM"/>
    </source>
</evidence>
<reference evidence="1 2" key="1">
    <citation type="journal article" date="2020" name="Int. J. Med. Microbiol.">
        <title>Discovery of Paenibacillus larvae ERIC V: Phenotypic and genomic comparison to genotypes ERIC I-IV reveal different inventories of virulence factors which correlate with epidemiological prevalences of American Foulbrood.</title>
        <authorList>
            <person name="Beims H."/>
            <person name="Bunk B."/>
            <person name="Erler S."/>
            <person name="Mohr K.I."/>
            <person name="Sproer C."/>
            <person name="Pradella S."/>
            <person name="Gunther G."/>
            <person name="Rohde M."/>
            <person name="von der Ohe W."/>
            <person name="Steinert M."/>
        </authorList>
    </citation>
    <scope>NUCLEOTIDE SEQUENCE [LARGE SCALE GENOMIC DNA]</scope>
    <source>
        <strain evidence="1">Eric_V</strain>
    </source>
</reference>